<dbReference type="Pfam" id="PF00160">
    <property type="entry name" value="Pro_isomerase"/>
    <property type="match status" value="1"/>
</dbReference>
<dbReference type="EC" id="5.2.1.8" evidence="2"/>
<keyword evidence="2" id="KW-0697">Rotamase</keyword>
<feature type="domain" description="PPIase cyclophilin-type" evidence="4">
    <location>
        <begin position="96"/>
        <end position="239"/>
    </location>
</feature>
<proteinExistence type="inferred from homology"/>
<dbReference type="PANTHER" id="PTHR45625:SF3">
    <property type="entry name" value="PEPTIDYL-PROLYL CIS-TRANS ISOMERASE B-RELATED"/>
    <property type="match status" value="1"/>
</dbReference>
<dbReference type="InterPro" id="IPR044666">
    <property type="entry name" value="Cyclophilin_A-like"/>
</dbReference>
<evidence type="ECO:0000256" key="2">
    <source>
        <dbReference type="RuleBase" id="RU363019"/>
    </source>
</evidence>
<keyword evidence="6" id="KW-1185">Reference proteome</keyword>
<reference evidence="5 6" key="1">
    <citation type="submission" date="2018-07" db="EMBL/GenBank/DDBJ databases">
        <title>Genomic Encyclopedia of Type Strains, Phase IV (KMG-IV): sequencing the most valuable type-strain genomes for metagenomic binning, comparative biology and taxonomic classification.</title>
        <authorList>
            <person name="Goeker M."/>
        </authorList>
    </citation>
    <scope>NUCLEOTIDE SEQUENCE [LARGE SCALE GENOMIC DNA]</scope>
    <source>
        <strain evidence="5 6">DSM 44290</strain>
    </source>
</reference>
<dbReference type="PANTHER" id="PTHR45625">
    <property type="entry name" value="PEPTIDYL-PROLYL CIS-TRANS ISOMERASE-RELATED"/>
    <property type="match status" value="1"/>
</dbReference>
<dbReference type="RefSeq" id="WP_245997437.1">
    <property type="nucleotide sequence ID" value="NZ_QQBC01000003.1"/>
</dbReference>
<comment type="function">
    <text evidence="1 2">PPIases accelerate the folding of proteins. It catalyzes the cis-trans isomerization of proline imidic peptide bonds in oligopeptides.</text>
</comment>
<keyword evidence="2 5" id="KW-0413">Isomerase</keyword>
<dbReference type="InterPro" id="IPR002130">
    <property type="entry name" value="Cyclophilin-type_PPIase_dom"/>
</dbReference>
<evidence type="ECO:0000256" key="1">
    <source>
        <dbReference type="ARBA" id="ARBA00002388"/>
    </source>
</evidence>
<dbReference type="InterPro" id="IPR029000">
    <property type="entry name" value="Cyclophilin-like_dom_sf"/>
</dbReference>
<accession>A0A370I8U0</accession>
<protein>
    <recommendedName>
        <fullName evidence="2">Peptidyl-prolyl cis-trans isomerase</fullName>
        <shortName evidence="2">PPIase</shortName>
        <ecNumber evidence="2">5.2.1.8</ecNumber>
    </recommendedName>
</protein>
<dbReference type="PRINTS" id="PR00153">
    <property type="entry name" value="CSAPPISMRASE"/>
</dbReference>
<comment type="caution">
    <text evidence="5">The sequence shown here is derived from an EMBL/GenBank/DDBJ whole genome shotgun (WGS) entry which is preliminary data.</text>
</comment>
<comment type="similarity">
    <text evidence="2">Belongs to the cyclophilin-type PPIase family.</text>
</comment>
<dbReference type="SUPFAM" id="SSF50891">
    <property type="entry name" value="Cyclophilin-like"/>
    <property type="match status" value="1"/>
</dbReference>
<name>A0A370I8U0_9NOCA</name>
<dbReference type="Gene3D" id="2.40.100.10">
    <property type="entry name" value="Cyclophilin-like"/>
    <property type="match status" value="1"/>
</dbReference>
<evidence type="ECO:0000313" key="6">
    <source>
        <dbReference type="Proteomes" id="UP000254869"/>
    </source>
</evidence>
<dbReference type="CDD" id="cd00317">
    <property type="entry name" value="cyclophilin"/>
    <property type="match status" value="1"/>
</dbReference>
<evidence type="ECO:0000256" key="3">
    <source>
        <dbReference type="SAM" id="MobiDB-lite"/>
    </source>
</evidence>
<evidence type="ECO:0000259" key="4">
    <source>
        <dbReference type="PROSITE" id="PS50072"/>
    </source>
</evidence>
<dbReference type="AlphaFoldDB" id="A0A370I8U0"/>
<organism evidence="5 6">
    <name type="scientific">Nocardia pseudobrasiliensis</name>
    <dbReference type="NCBI Taxonomy" id="45979"/>
    <lineage>
        <taxon>Bacteria</taxon>
        <taxon>Bacillati</taxon>
        <taxon>Actinomycetota</taxon>
        <taxon>Actinomycetes</taxon>
        <taxon>Mycobacteriales</taxon>
        <taxon>Nocardiaceae</taxon>
        <taxon>Nocardia</taxon>
    </lineage>
</organism>
<dbReference type="EMBL" id="QQBC01000003">
    <property type="protein sequence ID" value="RDI67155.1"/>
    <property type="molecule type" value="Genomic_DNA"/>
</dbReference>
<evidence type="ECO:0000313" key="5">
    <source>
        <dbReference type="EMBL" id="RDI67155.1"/>
    </source>
</evidence>
<gene>
    <name evidence="5" type="ORF">DFR76_103226</name>
</gene>
<dbReference type="STRING" id="1210086.GCA_001613105_04734"/>
<dbReference type="PROSITE" id="PS50072">
    <property type="entry name" value="CSA_PPIASE_2"/>
    <property type="match status" value="1"/>
</dbReference>
<dbReference type="GO" id="GO:0003755">
    <property type="term" value="F:peptidyl-prolyl cis-trans isomerase activity"/>
    <property type="evidence" value="ECO:0007669"/>
    <property type="project" value="UniProtKB-UniRule"/>
</dbReference>
<feature type="region of interest" description="Disordered" evidence="3">
    <location>
        <begin position="216"/>
        <end position="241"/>
    </location>
</feature>
<sequence>MQSVPQTSELDSAQPARRIRRRHTTLRRLGLVAAGVSVAILVTGRAFAEPVPAHTQAPGCMTAADAQPQPEKFPAEPAMSIDPNAAYTTNLQTNCGTITLAMDAAHAPRTVNSFKFLSDQQYFNNTRCHRLTTANIFVLQCGDQTATGTGDPGYKFDDENLVGATYPAGTVAMANSGPNTNGSQFFLVYSNSPLPPQYTPFAHITEGMNVLQNIAAGGTRDGSPDGPPASDIVLQTVTTTN</sequence>
<comment type="catalytic activity">
    <reaction evidence="2">
        <text>[protein]-peptidylproline (omega=180) = [protein]-peptidylproline (omega=0)</text>
        <dbReference type="Rhea" id="RHEA:16237"/>
        <dbReference type="Rhea" id="RHEA-COMP:10747"/>
        <dbReference type="Rhea" id="RHEA-COMP:10748"/>
        <dbReference type="ChEBI" id="CHEBI:83833"/>
        <dbReference type="ChEBI" id="CHEBI:83834"/>
        <dbReference type="EC" id="5.2.1.8"/>
    </reaction>
</comment>
<dbReference type="Proteomes" id="UP000254869">
    <property type="component" value="Unassembled WGS sequence"/>
</dbReference>